<keyword evidence="1" id="KW-0472">Membrane</keyword>
<evidence type="ECO:0000313" key="2">
    <source>
        <dbReference type="EMBL" id="PIR74553.1"/>
    </source>
</evidence>
<name>A0A2H0TQV0_9BACT</name>
<accession>A0A2H0TQV0</accession>
<feature type="transmembrane region" description="Helical" evidence="1">
    <location>
        <begin position="167"/>
        <end position="187"/>
    </location>
</feature>
<evidence type="ECO:0000256" key="1">
    <source>
        <dbReference type="SAM" id="Phobius"/>
    </source>
</evidence>
<keyword evidence="1" id="KW-1133">Transmembrane helix</keyword>
<evidence type="ECO:0000313" key="3">
    <source>
        <dbReference type="Proteomes" id="UP000230154"/>
    </source>
</evidence>
<keyword evidence="1" id="KW-0812">Transmembrane</keyword>
<proteinExistence type="predicted"/>
<gene>
    <name evidence="2" type="ORF">COU35_01920</name>
</gene>
<dbReference type="AlphaFoldDB" id="A0A2H0TQV0"/>
<organism evidence="2 3">
    <name type="scientific">Candidatus Magasanikbacteria bacterium CG10_big_fil_rev_8_21_14_0_10_47_10</name>
    <dbReference type="NCBI Taxonomy" id="1974652"/>
    <lineage>
        <taxon>Bacteria</taxon>
        <taxon>Candidatus Magasanikiibacteriota</taxon>
    </lineage>
</organism>
<dbReference type="Proteomes" id="UP000230154">
    <property type="component" value="Unassembled WGS sequence"/>
</dbReference>
<reference evidence="3" key="1">
    <citation type="submission" date="2017-09" db="EMBL/GenBank/DDBJ databases">
        <title>Depth-based differentiation of microbial function through sediment-hosted aquifers and enrichment of novel symbionts in the deep terrestrial subsurface.</title>
        <authorList>
            <person name="Probst A.J."/>
            <person name="Ladd B."/>
            <person name="Jarett J.K."/>
            <person name="Geller-Mcgrath D.E."/>
            <person name="Sieber C.M.K."/>
            <person name="Emerson J.B."/>
            <person name="Anantharaman K."/>
            <person name="Thomas B.C."/>
            <person name="Malmstrom R."/>
            <person name="Stieglmeier M."/>
            <person name="Klingl A."/>
            <person name="Woyke T."/>
            <person name="Ryan C.M."/>
            <person name="Banfield J.F."/>
        </authorList>
    </citation>
    <scope>NUCLEOTIDE SEQUENCE [LARGE SCALE GENOMIC DNA]</scope>
</reference>
<evidence type="ECO:0008006" key="4">
    <source>
        <dbReference type="Google" id="ProtNLM"/>
    </source>
</evidence>
<dbReference type="EMBL" id="PFCB01000017">
    <property type="protein sequence ID" value="PIR74553.1"/>
    <property type="molecule type" value="Genomic_DNA"/>
</dbReference>
<sequence>METLAYFDIFSYPLTRQEWEAFRWISDVSDPDVLYQQGAVQYKDGYYALADISERIALRQRKIWLFEERKKIVQRAAKKIRWLPFVQSVFICNQLQVTVKDDSDIDVFVVVKAGRLWIARLLVTLLLSAFNIRRHTDRVDKHVCLSFFVTDEALDLSPIAKQEDIYLAYWIALLLPVYDPCGLYAVIRKENCRLLKNIPNYLLHQFDHPQLMVLDHRFSGLVKGIAQIILGGRFGGLVEKKVTRIQKAKMIRNAQSKMGDGTTDVIISDVMLKFHENDRREYFRDEWKNRCSGMTVRSD</sequence>
<protein>
    <recommendedName>
        <fullName evidence="4">Polymerase nucleotidyl transferase domain-containing protein</fullName>
    </recommendedName>
</protein>
<comment type="caution">
    <text evidence="2">The sequence shown here is derived from an EMBL/GenBank/DDBJ whole genome shotgun (WGS) entry which is preliminary data.</text>
</comment>